<dbReference type="PANTHER" id="PTHR41733">
    <property type="entry name" value="UBIQUITIN-ASSOCIATED/TRANSLATION ELONGATION FACTOR EF1B, N-TERMINAL, EUKARYOTE"/>
    <property type="match status" value="1"/>
</dbReference>
<sequence>MAFAAALTEKRGPRVGDAASLWNFTPAPGWTREEVNVLRLCLMKCGVGQWMQILNLGLLPGKMIQQLNGQTQRLLGQQSLAAYTGLRVDVDRIRVDNEARTDATRKAGLIIYDGPALTKEMKAELREEAQRKYGLTAEHLKAVDEQLEELAAAMRSAAAPGCGVAAGAAAAASRGDGAAAAAATAEAAMVTLDPDLGALLAVPIEQLPTDKLVQLLVRLRNRLACLDDRLRARQGLAPRAGPRWAGEGGAAAMLDATTAAYGAAAAAFAQVTAAAAAAVPAAGANGGSLLAEATAARVRSGTGAGTARPPAGPSARKRNSTGGKARGSRQARAQRDADEWSSEQEEEEAGGGSENAGPGVGPYGQRAACGVKRKPSGEAGGADGDASGVTAASADGAAARRGSRAKRAARYDPYIDEYDVGDEAGGIGGGGSGGVTAPAEAVAALTAMGFSQSKARGALRECHFNVELAVEWLFANCV</sequence>
<protein>
    <recommendedName>
        <fullName evidence="2">UBA domain-containing protein</fullName>
    </recommendedName>
</protein>
<dbReference type="EMBL" id="LSYV01000070">
    <property type="protein sequence ID" value="KXZ44344.1"/>
    <property type="molecule type" value="Genomic_DNA"/>
</dbReference>
<proteinExistence type="predicted"/>
<evidence type="ECO:0000313" key="4">
    <source>
        <dbReference type="Proteomes" id="UP000075714"/>
    </source>
</evidence>
<dbReference type="Proteomes" id="UP000075714">
    <property type="component" value="Unassembled WGS sequence"/>
</dbReference>
<gene>
    <name evidence="3" type="ORF">GPECTOR_69g437</name>
</gene>
<dbReference type="InterPro" id="IPR015940">
    <property type="entry name" value="UBA"/>
</dbReference>
<dbReference type="SMART" id="SM00165">
    <property type="entry name" value="UBA"/>
    <property type="match status" value="1"/>
</dbReference>
<dbReference type="Gene3D" id="1.10.8.10">
    <property type="entry name" value="DNA helicase RuvA subunit, C-terminal domain"/>
    <property type="match status" value="1"/>
</dbReference>
<organism evidence="3 4">
    <name type="scientific">Gonium pectorale</name>
    <name type="common">Green alga</name>
    <dbReference type="NCBI Taxonomy" id="33097"/>
    <lineage>
        <taxon>Eukaryota</taxon>
        <taxon>Viridiplantae</taxon>
        <taxon>Chlorophyta</taxon>
        <taxon>core chlorophytes</taxon>
        <taxon>Chlorophyceae</taxon>
        <taxon>CS clade</taxon>
        <taxon>Chlamydomonadales</taxon>
        <taxon>Volvocaceae</taxon>
        <taxon>Gonium</taxon>
    </lineage>
</organism>
<dbReference type="Pfam" id="PF22562">
    <property type="entry name" value="UBA_7"/>
    <property type="match status" value="1"/>
</dbReference>
<accession>A0A150G3E5</accession>
<dbReference type="OrthoDB" id="608866at2759"/>
<comment type="caution">
    <text evidence="3">The sequence shown here is derived from an EMBL/GenBank/DDBJ whole genome shotgun (WGS) entry which is preliminary data.</text>
</comment>
<feature type="compositionally biased region" description="Low complexity" evidence="1">
    <location>
        <begin position="384"/>
        <end position="400"/>
    </location>
</feature>
<feature type="domain" description="UBA" evidence="2">
    <location>
        <begin position="436"/>
        <end position="476"/>
    </location>
</feature>
<dbReference type="PANTHER" id="PTHR41733:SF1">
    <property type="entry name" value="CHROMOSOME UNDETERMINED SCAFFOLD_30, WHOLE GENOME SHOTGUN SEQUENCE"/>
    <property type="match status" value="1"/>
</dbReference>
<reference evidence="4" key="1">
    <citation type="journal article" date="2016" name="Nat. Commun.">
        <title>The Gonium pectorale genome demonstrates co-option of cell cycle regulation during the evolution of multicellularity.</title>
        <authorList>
            <person name="Hanschen E.R."/>
            <person name="Marriage T.N."/>
            <person name="Ferris P.J."/>
            <person name="Hamaji T."/>
            <person name="Toyoda A."/>
            <person name="Fujiyama A."/>
            <person name="Neme R."/>
            <person name="Noguchi H."/>
            <person name="Minakuchi Y."/>
            <person name="Suzuki M."/>
            <person name="Kawai-Toyooka H."/>
            <person name="Smith D.R."/>
            <person name="Sparks H."/>
            <person name="Anderson J."/>
            <person name="Bakaric R."/>
            <person name="Luria V."/>
            <person name="Karger A."/>
            <person name="Kirschner M.W."/>
            <person name="Durand P.M."/>
            <person name="Michod R.E."/>
            <person name="Nozaki H."/>
            <person name="Olson B.J."/>
        </authorList>
    </citation>
    <scope>NUCLEOTIDE SEQUENCE [LARGE SCALE GENOMIC DNA]</scope>
    <source>
        <strain evidence="4">NIES-2863</strain>
    </source>
</reference>
<dbReference type="InterPro" id="IPR009060">
    <property type="entry name" value="UBA-like_sf"/>
</dbReference>
<feature type="compositionally biased region" description="Acidic residues" evidence="1">
    <location>
        <begin position="339"/>
        <end position="349"/>
    </location>
</feature>
<dbReference type="AlphaFoldDB" id="A0A150G3E5"/>
<dbReference type="PROSITE" id="PS50030">
    <property type="entry name" value="UBA"/>
    <property type="match status" value="1"/>
</dbReference>
<feature type="region of interest" description="Disordered" evidence="1">
    <location>
        <begin position="300"/>
        <end position="406"/>
    </location>
</feature>
<feature type="compositionally biased region" description="Gly residues" evidence="1">
    <location>
        <begin position="350"/>
        <end position="362"/>
    </location>
</feature>
<evidence type="ECO:0000259" key="2">
    <source>
        <dbReference type="PROSITE" id="PS50030"/>
    </source>
</evidence>
<name>A0A150G3E5_GONPE</name>
<dbReference type="STRING" id="33097.A0A150G3E5"/>
<evidence type="ECO:0000313" key="3">
    <source>
        <dbReference type="EMBL" id="KXZ44344.1"/>
    </source>
</evidence>
<evidence type="ECO:0000256" key="1">
    <source>
        <dbReference type="SAM" id="MobiDB-lite"/>
    </source>
</evidence>
<keyword evidence="4" id="KW-1185">Reference proteome</keyword>
<dbReference type="SUPFAM" id="SSF46934">
    <property type="entry name" value="UBA-like"/>
    <property type="match status" value="1"/>
</dbReference>